<reference evidence="2" key="1">
    <citation type="journal article" date="2019" name="Int. J. Syst. Evol. Microbiol.">
        <title>The Global Catalogue of Microorganisms (GCM) 10K type strain sequencing project: providing services to taxonomists for standard genome sequencing and annotation.</title>
        <authorList>
            <consortium name="The Broad Institute Genomics Platform"/>
            <consortium name="The Broad Institute Genome Sequencing Center for Infectious Disease"/>
            <person name="Wu L."/>
            <person name="Ma J."/>
        </authorList>
    </citation>
    <scope>NUCLEOTIDE SEQUENCE [LARGE SCALE GENOMIC DNA]</scope>
    <source>
        <strain evidence="2">CCM 9110</strain>
    </source>
</reference>
<accession>A0ABW4BFF8</accession>
<keyword evidence="2" id="KW-1185">Reference proteome</keyword>
<evidence type="ECO:0000313" key="1">
    <source>
        <dbReference type="EMBL" id="MFD1398608.1"/>
    </source>
</evidence>
<protein>
    <submittedName>
        <fullName evidence="1">Uncharacterized protein</fullName>
    </submittedName>
</protein>
<sequence length="47" mass="5804">MANELTEQEKAANEWYFKHFDPDHYKEIRLLNRGKIIKLYTTLNAWY</sequence>
<name>A0ABW4BFF8_9LACO</name>
<evidence type="ECO:0000313" key="2">
    <source>
        <dbReference type="Proteomes" id="UP001597199"/>
    </source>
</evidence>
<comment type="caution">
    <text evidence="1">The sequence shown here is derived from an EMBL/GenBank/DDBJ whole genome shotgun (WGS) entry which is preliminary data.</text>
</comment>
<dbReference type="EMBL" id="JBHTOA010000020">
    <property type="protein sequence ID" value="MFD1398608.1"/>
    <property type="molecule type" value="Genomic_DNA"/>
</dbReference>
<organism evidence="1 2">
    <name type="scientific">Lacticaseibacillus suilingensis</name>
    <dbReference type="NCBI Taxonomy" id="2799577"/>
    <lineage>
        <taxon>Bacteria</taxon>
        <taxon>Bacillati</taxon>
        <taxon>Bacillota</taxon>
        <taxon>Bacilli</taxon>
        <taxon>Lactobacillales</taxon>
        <taxon>Lactobacillaceae</taxon>
        <taxon>Lacticaseibacillus</taxon>
    </lineage>
</organism>
<dbReference type="RefSeq" id="WP_204119419.1">
    <property type="nucleotide sequence ID" value="NZ_BOLV01000015.1"/>
</dbReference>
<proteinExistence type="predicted"/>
<gene>
    <name evidence="1" type="ORF">ACFQ41_04750</name>
</gene>
<dbReference type="Proteomes" id="UP001597199">
    <property type="component" value="Unassembled WGS sequence"/>
</dbReference>